<proteinExistence type="predicted"/>
<dbReference type="InterPro" id="IPR036390">
    <property type="entry name" value="WH_DNA-bd_sf"/>
</dbReference>
<dbReference type="InParanoid" id="W0RGR3"/>
<dbReference type="Pfam" id="PF03551">
    <property type="entry name" value="PadR"/>
    <property type="match status" value="1"/>
</dbReference>
<dbReference type="HOGENOM" id="CLU_063440_12_0_0"/>
<reference evidence="2 3" key="1">
    <citation type="journal article" date="2014" name="Genome Announc.">
        <title>Genome Sequence and Methylome of Soil Bacterium Gemmatirosa kalamazoonensis KBS708T, a Member of the Rarely Cultivated Gemmatimonadetes Phylum.</title>
        <authorList>
            <person name="Debruyn J.M."/>
            <person name="Radosevich M."/>
            <person name="Wommack K.E."/>
            <person name="Polson S.W."/>
            <person name="Hauser L.J."/>
            <person name="Fawaz M.N."/>
            <person name="Korlach J."/>
            <person name="Tsai Y.C."/>
        </authorList>
    </citation>
    <scope>NUCLEOTIDE SEQUENCE [LARGE SCALE GENOMIC DNA]</scope>
    <source>
        <strain evidence="2 3">KBS708</strain>
    </source>
</reference>
<dbReference type="EMBL" id="CP007128">
    <property type="protein sequence ID" value="AHG90284.1"/>
    <property type="molecule type" value="Genomic_DNA"/>
</dbReference>
<dbReference type="AlphaFoldDB" id="W0RGR3"/>
<organism evidence="2 3">
    <name type="scientific">Gemmatirosa kalamazoonensis</name>
    <dbReference type="NCBI Taxonomy" id="861299"/>
    <lineage>
        <taxon>Bacteria</taxon>
        <taxon>Pseudomonadati</taxon>
        <taxon>Gemmatimonadota</taxon>
        <taxon>Gemmatimonadia</taxon>
        <taxon>Gemmatimonadales</taxon>
        <taxon>Gemmatimonadaceae</taxon>
        <taxon>Gemmatirosa</taxon>
    </lineage>
</organism>
<dbReference type="eggNOG" id="COG1695">
    <property type="taxonomic scope" value="Bacteria"/>
</dbReference>
<dbReference type="KEGG" id="gba:J421_2747"/>
<sequence>MSDQSPLGVFEEQILVAVLRVQGDAYGMNVRREIERVTEREVAIGAVYATLDRLEAKGLLVSSRPRSQISPRRLFALTAAGAQALADTRAMRDRLWQGVDLRRLAALGRG</sequence>
<dbReference type="InterPro" id="IPR005149">
    <property type="entry name" value="Tscrpt_reg_PadR_N"/>
</dbReference>
<name>W0RGR3_9BACT</name>
<gene>
    <name evidence="2" type="ORF">J421_2747</name>
</gene>
<evidence type="ECO:0000313" key="3">
    <source>
        <dbReference type="Proteomes" id="UP000019151"/>
    </source>
</evidence>
<dbReference type="STRING" id="861299.J421_2747"/>
<accession>W0RGR3</accession>
<dbReference type="InterPro" id="IPR036388">
    <property type="entry name" value="WH-like_DNA-bd_sf"/>
</dbReference>
<dbReference type="SUPFAM" id="SSF46785">
    <property type="entry name" value="Winged helix' DNA-binding domain"/>
    <property type="match status" value="1"/>
</dbReference>
<keyword evidence="3" id="KW-1185">Reference proteome</keyword>
<dbReference type="RefSeq" id="WP_025411756.1">
    <property type="nucleotide sequence ID" value="NZ_CP007128.1"/>
</dbReference>
<protein>
    <submittedName>
        <fullName evidence="2">Transcriptional regulator PadR family protein</fullName>
    </submittedName>
</protein>
<evidence type="ECO:0000259" key="1">
    <source>
        <dbReference type="Pfam" id="PF03551"/>
    </source>
</evidence>
<dbReference type="Proteomes" id="UP000019151">
    <property type="component" value="Chromosome"/>
</dbReference>
<evidence type="ECO:0000313" key="2">
    <source>
        <dbReference type="EMBL" id="AHG90284.1"/>
    </source>
</evidence>
<dbReference type="Gene3D" id="1.10.10.10">
    <property type="entry name" value="Winged helix-like DNA-binding domain superfamily/Winged helix DNA-binding domain"/>
    <property type="match status" value="1"/>
</dbReference>
<feature type="domain" description="Transcription regulator PadR N-terminal" evidence="1">
    <location>
        <begin position="17"/>
        <end position="86"/>
    </location>
</feature>